<protein>
    <recommendedName>
        <fullName evidence="3">PKD/REJ-like domain-containing protein</fullName>
    </recommendedName>
</protein>
<keyword evidence="2" id="KW-1185">Reference proteome</keyword>
<name>A0AAV4K075_9GAST</name>
<dbReference type="EMBL" id="BMAT01010503">
    <property type="protein sequence ID" value="GFS27365.1"/>
    <property type="molecule type" value="Genomic_DNA"/>
</dbReference>
<organism evidence="1 2">
    <name type="scientific">Elysia marginata</name>
    <dbReference type="NCBI Taxonomy" id="1093978"/>
    <lineage>
        <taxon>Eukaryota</taxon>
        <taxon>Metazoa</taxon>
        <taxon>Spiralia</taxon>
        <taxon>Lophotrochozoa</taxon>
        <taxon>Mollusca</taxon>
        <taxon>Gastropoda</taxon>
        <taxon>Heterobranchia</taxon>
        <taxon>Euthyneura</taxon>
        <taxon>Panpulmonata</taxon>
        <taxon>Sacoglossa</taxon>
        <taxon>Placobranchoidea</taxon>
        <taxon>Plakobranchidae</taxon>
        <taxon>Elysia</taxon>
    </lineage>
</organism>
<evidence type="ECO:0000313" key="1">
    <source>
        <dbReference type="EMBL" id="GFS27365.1"/>
    </source>
</evidence>
<dbReference type="Proteomes" id="UP000762676">
    <property type="component" value="Unassembled WGS sequence"/>
</dbReference>
<evidence type="ECO:0000313" key="2">
    <source>
        <dbReference type="Proteomes" id="UP000762676"/>
    </source>
</evidence>
<evidence type="ECO:0008006" key="3">
    <source>
        <dbReference type="Google" id="ProtNLM"/>
    </source>
</evidence>
<sequence>MVGSSPFGPGLLIRPGKPDLYRSNPSYLKGLRYPPPATRWVGDGAPLPSSMIPDIRVTSRLRTIRACWFHSVSTLDHHLTSSHVTFDCIGNDAWDICKKSEVLPSGYNFFVNADTIRDGTGPDRNSAGEVTIMAFWRFTMDNTFHSYRIFRKIKVSKNSIEVDIKCVRNCLPLSIPGMPAVYFTTCKQCEWSHPESYLYRWKTDARGHNLTGSDTRYLTITNSLSADFNLSVTVTLGKTEIPFDLFDIEIDLDLGDGSSDASKAMRPFPIKKYIMYLLPDLSRLEICSFTGTINKVALYLGEYSNIIGYIGAQTADLHREEKPFTFW</sequence>
<dbReference type="AlphaFoldDB" id="A0AAV4K075"/>
<comment type="caution">
    <text evidence="1">The sequence shown here is derived from an EMBL/GenBank/DDBJ whole genome shotgun (WGS) entry which is preliminary data.</text>
</comment>
<reference evidence="1 2" key="1">
    <citation type="journal article" date="2021" name="Elife">
        <title>Chloroplast acquisition without the gene transfer in kleptoplastic sea slugs, Plakobranchus ocellatus.</title>
        <authorList>
            <person name="Maeda T."/>
            <person name="Takahashi S."/>
            <person name="Yoshida T."/>
            <person name="Shimamura S."/>
            <person name="Takaki Y."/>
            <person name="Nagai Y."/>
            <person name="Toyoda A."/>
            <person name="Suzuki Y."/>
            <person name="Arimoto A."/>
            <person name="Ishii H."/>
            <person name="Satoh N."/>
            <person name="Nishiyama T."/>
            <person name="Hasebe M."/>
            <person name="Maruyama T."/>
            <person name="Minagawa J."/>
            <person name="Obokata J."/>
            <person name="Shigenobu S."/>
        </authorList>
    </citation>
    <scope>NUCLEOTIDE SEQUENCE [LARGE SCALE GENOMIC DNA]</scope>
</reference>
<feature type="non-terminal residue" evidence="1">
    <location>
        <position position="327"/>
    </location>
</feature>
<gene>
    <name evidence="1" type="ORF">ElyMa_005262000</name>
</gene>
<accession>A0AAV4K075</accession>
<proteinExistence type="predicted"/>